<keyword evidence="2" id="KW-1185">Reference proteome</keyword>
<organism evidence="1 2">
    <name type="scientific">Trichinella spiralis</name>
    <name type="common">Trichina worm</name>
    <dbReference type="NCBI Taxonomy" id="6334"/>
    <lineage>
        <taxon>Eukaryota</taxon>
        <taxon>Metazoa</taxon>
        <taxon>Ecdysozoa</taxon>
        <taxon>Nematoda</taxon>
        <taxon>Enoplea</taxon>
        <taxon>Dorylaimia</taxon>
        <taxon>Trichinellida</taxon>
        <taxon>Trichinellidae</taxon>
        <taxon>Trichinella</taxon>
    </lineage>
</organism>
<sequence length="71" mass="8352">MDWEWVVIDGRIPGVRIVEGVHNTGSSLIMRRKCCEQEYNIELVMEGCGMSEPLLLRGGWSRRKVNQWEWM</sequence>
<evidence type="ECO:0000313" key="2">
    <source>
        <dbReference type="Proteomes" id="UP000054776"/>
    </source>
</evidence>
<dbReference type="EMBL" id="JYDH01001814">
    <property type="protein sequence ID" value="KRY24331.1"/>
    <property type="molecule type" value="Genomic_DNA"/>
</dbReference>
<dbReference type="OrthoDB" id="5941019at2759"/>
<proteinExistence type="predicted"/>
<dbReference type="InParanoid" id="A0A0V1AHP5"/>
<name>A0A0V1AHP5_TRISP</name>
<reference evidence="1 2" key="1">
    <citation type="submission" date="2015-01" db="EMBL/GenBank/DDBJ databases">
        <title>Evolution of Trichinella species and genotypes.</title>
        <authorList>
            <person name="Korhonen P.K."/>
            <person name="Edoardo P."/>
            <person name="Giuseppe L.R."/>
            <person name="Gasser R.B."/>
        </authorList>
    </citation>
    <scope>NUCLEOTIDE SEQUENCE [LARGE SCALE GENOMIC DNA]</scope>
    <source>
        <strain evidence="1">ISS3</strain>
    </source>
</reference>
<dbReference type="Proteomes" id="UP000054776">
    <property type="component" value="Unassembled WGS sequence"/>
</dbReference>
<accession>A0A0V1AHP5</accession>
<comment type="caution">
    <text evidence="1">The sequence shown here is derived from an EMBL/GenBank/DDBJ whole genome shotgun (WGS) entry which is preliminary data.</text>
</comment>
<protein>
    <submittedName>
        <fullName evidence="1">Uncharacterized protein</fullName>
    </submittedName>
</protein>
<evidence type="ECO:0000313" key="1">
    <source>
        <dbReference type="EMBL" id="KRY24331.1"/>
    </source>
</evidence>
<dbReference type="AlphaFoldDB" id="A0A0V1AHP5"/>
<gene>
    <name evidence="1" type="ORF">T01_14849</name>
</gene>